<reference evidence="2" key="1">
    <citation type="journal article" date="2023" name="G3 (Bethesda)">
        <title>A reference genome for the long-term kleptoplast-retaining sea slug Elysia crispata morphotype clarki.</title>
        <authorList>
            <person name="Eastman K.E."/>
            <person name="Pendleton A.L."/>
            <person name="Shaikh M.A."/>
            <person name="Suttiyut T."/>
            <person name="Ogas R."/>
            <person name="Tomko P."/>
            <person name="Gavelis G."/>
            <person name="Widhalm J.R."/>
            <person name="Wisecaver J.H."/>
        </authorList>
    </citation>
    <scope>NUCLEOTIDE SEQUENCE</scope>
    <source>
        <strain evidence="2">ECLA1</strain>
    </source>
</reference>
<sequence length="123" mass="13714">MATTAPRQMDGTGDSRSAVLAFLRGRTFIMRNSLHPLSRLAPTAIFLPSPDRCRRESNSSLRVTGACLPYHQYSLNDLSLVFRKLKPMRLRAGRWRKPAKSGDVKTTGRPKVRRCQALSGSVS</sequence>
<evidence type="ECO:0000313" key="3">
    <source>
        <dbReference type="Proteomes" id="UP001283361"/>
    </source>
</evidence>
<name>A0AAE1DR28_9GAST</name>
<dbReference type="EMBL" id="JAWDGP010002811">
    <property type="protein sequence ID" value="KAK3779759.1"/>
    <property type="molecule type" value="Genomic_DNA"/>
</dbReference>
<dbReference type="Proteomes" id="UP001283361">
    <property type="component" value="Unassembled WGS sequence"/>
</dbReference>
<dbReference type="AlphaFoldDB" id="A0AAE1DR28"/>
<proteinExistence type="predicted"/>
<evidence type="ECO:0000313" key="2">
    <source>
        <dbReference type="EMBL" id="KAK3779759.1"/>
    </source>
</evidence>
<organism evidence="2 3">
    <name type="scientific">Elysia crispata</name>
    <name type="common">lettuce slug</name>
    <dbReference type="NCBI Taxonomy" id="231223"/>
    <lineage>
        <taxon>Eukaryota</taxon>
        <taxon>Metazoa</taxon>
        <taxon>Spiralia</taxon>
        <taxon>Lophotrochozoa</taxon>
        <taxon>Mollusca</taxon>
        <taxon>Gastropoda</taxon>
        <taxon>Heterobranchia</taxon>
        <taxon>Euthyneura</taxon>
        <taxon>Panpulmonata</taxon>
        <taxon>Sacoglossa</taxon>
        <taxon>Placobranchoidea</taxon>
        <taxon>Plakobranchidae</taxon>
        <taxon>Elysia</taxon>
    </lineage>
</organism>
<gene>
    <name evidence="2" type="ORF">RRG08_035897</name>
</gene>
<accession>A0AAE1DR28</accession>
<evidence type="ECO:0000256" key="1">
    <source>
        <dbReference type="SAM" id="MobiDB-lite"/>
    </source>
</evidence>
<keyword evidence="3" id="KW-1185">Reference proteome</keyword>
<protein>
    <submittedName>
        <fullName evidence="2">Uncharacterized protein</fullName>
    </submittedName>
</protein>
<feature type="region of interest" description="Disordered" evidence="1">
    <location>
        <begin position="94"/>
        <end position="123"/>
    </location>
</feature>
<comment type="caution">
    <text evidence="2">The sequence shown here is derived from an EMBL/GenBank/DDBJ whole genome shotgun (WGS) entry which is preliminary data.</text>
</comment>